<evidence type="ECO:0000259" key="6">
    <source>
        <dbReference type="PROSITE" id="PS50835"/>
    </source>
</evidence>
<dbReference type="STRING" id="137246.A0A401SV85"/>
<evidence type="ECO:0000313" key="7">
    <source>
        <dbReference type="EMBL" id="GCC34334.1"/>
    </source>
</evidence>
<protein>
    <recommendedName>
        <fullName evidence="6">Ig-like domain-containing protein</fullName>
    </recommendedName>
</protein>
<keyword evidence="8" id="KW-1185">Reference proteome</keyword>
<dbReference type="AlphaFoldDB" id="A0A401SV85"/>
<keyword evidence="2 4" id="KW-0812">Transmembrane</keyword>
<dbReference type="InterPro" id="IPR036179">
    <property type="entry name" value="Ig-like_dom_sf"/>
</dbReference>
<dbReference type="GO" id="GO:0005886">
    <property type="term" value="C:plasma membrane"/>
    <property type="evidence" value="ECO:0007669"/>
    <property type="project" value="TreeGrafter"/>
</dbReference>
<dbReference type="PROSITE" id="PS50835">
    <property type="entry name" value="IG_LIKE"/>
    <property type="match status" value="1"/>
</dbReference>
<reference evidence="7 8" key="1">
    <citation type="journal article" date="2018" name="Nat. Ecol. Evol.">
        <title>Shark genomes provide insights into elasmobranch evolution and the origin of vertebrates.</title>
        <authorList>
            <person name="Hara Y"/>
            <person name="Yamaguchi K"/>
            <person name="Onimaru K"/>
            <person name="Kadota M"/>
            <person name="Koyanagi M"/>
            <person name="Keeley SD"/>
            <person name="Tatsumi K"/>
            <person name="Tanaka K"/>
            <person name="Motone F"/>
            <person name="Kageyama Y"/>
            <person name="Nozu R"/>
            <person name="Adachi N"/>
            <person name="Nishimura O"/>
            <person name="Nakagawa R"/>
            <person name="Tanegashima C"/>
            <person name="Kiyatake I"/>
            <person name="Matsumoto R"/>
            <person name="Murakumo K"/>
            <person name="Nishida K"/>
            <person name="Terakita A"/>
            <person name="Kuratani S"/>
            <person name="Sato K"/>
            <person name="Hyodo S Kuraku.S."/>
        </authorList>
    </citation>
    <scope>NUCLEOTIDE SEQUENCE [LARGE SCALE GENOMIC DNA]</scope>
</reference>
<dbReference type="SUPFAM" id="SSF48726">
    <property type="entry name" value="Immunoglobulin"/>
    <property type="match status" value="1"/>
</dbReference>
<dbReference type="InterPro" id="IPR007110">
    <property type="entry name" value="Ig-like_dom"/>
</dbReference>
<dbReference type="InterPro" id="IPR050671">
    <property type="entry name" value="CD300_family_receptors"/>
</dbReference>
<organism evidence="7 8">
    <name type="scientific">Chiloscyllium punctatum</name>
    <name type="common">Brownbanded bambooshark</name>
    <name type="synonym">Hemiscyllium punctatum</name>
    <dbReference type="NCBI Taxonomy" id="137246"/>
    <lineage>
        <taxon>Eukaryota</taxon>
        <taxon>Metazoa</taxon>
        <taxon>Chordata</taxon>
        <taxon>Craniata</taxon>
        <taxon>Vertebrata</taxon>
        <taxon>Chondrichthyes</taxon>
        <taxon>Elasmobranchii</taxon>
        <taxon>Galeomorphii</taxon>
        <taxon>Galeoidea</taxon>
        <taxon>Orectolobiformes</taxon>
        <taxon>Hemiscylliidae</taxon>
        <taxon>Chiloscyllium</taxon>
    </lineage>
</organism>
<dbReference type="Proteomes" id="UP000287033">
    <property type="component" value="Unassembled WGS sequence"/>
</dbReference>
<dbReference type="InterPro" id="IPR003599">
    <property type="entry name" value="Ig_sub"/>
</dbReference>
<dbReference type="PANTHER" id="PTHR11860">
    <property type="entry name" value="POLYMERIC-IMMUNOGLOBULIN RECEPTOR"/>
    <property type="match status" value="1"/>
</dbReference>
<gene>
    <name evidence="7" type="ORF">chiPu_0012807</name>
</gene>
<feature type="domain" description="Ig-like" evidence="6">
    <location>
        <begin position="125"/>
        <end position="206"/>
    </location>
</feature>
<feature type="transmembrane region" description="Helical" evidence="4">
    <location>
        <begin position="261"/>
        <end position="285"/>
    </location>
</feature>
<sequence length="305" mass="34005">MWSIVLLICSLPVSGALSAEKKVNGIVGRAITINCSYDKQYQQNMKYWCHGWTNQCTYVVRTDDPEGQRGRMSFKDNKARGVFIVTMENLHREDAGWYSCGIARPGLDLRFALTLQVSYESVSVPVISFSSSLNTPCSMSASCVSDQGSLPIRYTWYEQYSAKNSKVSDTNKLDLHCQSFTRHNHKYHCTASNTQGMKSSETVYVSVIHSSDGICSYVAQIHNSRFEFDCEVSPTISPTTSTIATTTSTTFSRPASVSKSYIIYSVIRWVLFAVLVICAVSVTIFTRKSKTLDEADGHNNTKMGK</sequence>
<dbReference type="InterPro" id="IPR013783">
    <property type="entry name" value="Ig-like_fold"/>
</dbReference>
<dbReference type="CDD" id="cd05716">
    <property type="entry name" value="IgV_pIgR_like"/>
    <property type="match status" value="1"/>
</dbReference>
<keyword evidence="5" id="KW-0732">Signal</keyword>
<dbReference type="InterPro" id="IPR013106">
    <property type="entry name" value="Ig_V-set"/>
</dbReference>
<dbReference type="PANTHER" id="PTHR11860:SF87">
    <property type="entry name" value="CMRF35-LIKE MOLECULE 8"/>
    <property type="match status" value="1"/>
</dbReference>
<feature type="signal peptide" evidence="5">
    <location>
        <begin position="1"/>
        <end position="18"/>
    </location>
</feature>
<evidence type="ECO:0000256" key="5">
    <source>
        <dbReference type="SAM" id="SignalP"/>
    </source>
</evidence>
<dbReference type="Gene3D" id="2.60.40.10">
    <property type="entry name" value="Immunoglobulins"/>
    <property type="match status" value="2"/>
</dbReference>
<dbReference type="SMART" id="SM00409">
    <property type="entry name" value="IG"/>
    <property type="match status" value="2"/>
</dbReference>
<keyword evidence="3 4" id="KW-0472">Membrane</keyword>
<evidence type="ECO:0000256" key="3">
    <source>
        <dbReference type="ARBA" id="ARBA00023136"/>
    </source>
</evidence>
<dbReference type="OMA" id="CIYVANI"/>
<evidence type="ECO:0000256" key="1">
    <source>
        <dbReference type="ARBA" id="ARBA00004370"/>
    </source>
</evidence>
<dbReference type="EMBL" id="BEZZ01000589">
    <property type="protein sequence ID" value="GCC34334.1"/>
    <property type="molecule type" value="Genomic_DNA"/>
</dbReference>
<accession>A0A401SV85</accession>
<dbReference type="GO" id="GO:0004888">
    <property type="term" value="F:transmembrane signaling receptor activity"/>
    <property type="evidence" value="ECO:0007669"/>
    <property type="project" value="TreeGrafter"/>
</dbReference>
<evidence type="ECO:0000256" key="2">
    <source>
        <dbReference type="ARBA" id="ARBA00022692"/>
    </source>
</evidence>
<comment type="subcellular location">
    <subcellularLocation>
        <location evidence="1">Membrane</location>
    </subcellularLocation>
</comment>
<comment type="caution">
    <text evidence="7">The sequence shown here is derived from an EMBL/GenBank/DDBJ whole genome shotgun (WGS) entry which is preliminary data.</text>
</comment>
<evidence type="ECO:0000256" key="4">
    <source>
        <dbReference type="SAM" id="Phobius"/>
    </source>
</evidence>
<dbReference type="Pfam" id="PF07686">
    <property type="entry name" value="V-set"/>
    <property type="match status" value="1"/>
</dbReference>
<keyword evidence="4" id="KW-1133">Transmembrane helix</keyword>
<proteinExistence type="predicted"/>
<feature type="chain" id="PRO_5019388130" description="Ig-like domain-containing protein" evidence="5">
    <location>
        <begin position="19"/>
        <end position="305"/>
    </location>
</feature>
<name>A0A401SV85_CHIPU</name>
<dbReference type="OrthoDB" id="8920197at2759"/>
<evidence type="ECO:0000313" key="8">
    <source>
        <dbReference type="Proteomes" id="UP000287033"/>
    </source>
</evidence>